<keyword evidence="2" id="KW-1185">Reference proteome</keyword>
<dbReference type="Gramene" id="TuG1812G0300000710.01.T01">
    <property type="protein sequence ID" value="TuG1812G0300000710.01.T01.cds277285"/>
    <property type="gene ID" value="TuG1812G0300000710.01"/>
</dbReference>
<reference evidence="1" key="3">
    <citation type="submission" date="2022-06" db="UniProtKB">
        <authorList>
            <consortium name="EnsemblPlants"/>
        </authorList>
    </citation>
    <scope>IDENTIFICATION</scope>
</reference>
<dbReference type="EnsemblPlants" id="TuG1812G0300000710.01.T01">
    <property type="protein sequence ID" value="TuG1812G0300000710.01.T01.cds277285"/>
    <property type="gene ID" value="TuG1812G0300000710.01"/>
</dbReference>
<name>A0A8R7PMM7_TRIUA</name>
<sequence length="64" mass="6889">GVLEDHLDQAGVYSLGSKVNGVGLVLQLSNSCTQTISGARASMLRIKTNNKACQILVLWDIFQL</sequence>
<dbReference type="Proteomes" id="UP000015106">
    <property type="component" value="Chromosome 3"/>
</dbReference>
<evidence type="ECO:0000313" key="2">
    <source>
        <dbReference type="Proteomes" id="UP000015106"/>
    </source>
</evidence>
<evidence type="ECO:0000313" key="1">
    <source>
        <dbReference type="EnsemblPlants" id="TuG1812G0300000710.01.T01.cds277285"/>
    </source>
</evidence>
<reference evidence="2" key="1">
    <citation type="journal article" date="2013" name="Nature">
        <title>Draft genome of the wheat A-genome progenitor Triticum urartu.</title>
        <authorList>
            <person name="Ling H.Q."/>
            <person name="Zhao S."/>
            <person name="Liu D."/>
            <person name="Wang J."/>
            <person name="Sun H."/>
            <person name="Zhang C."/>
            <person name="Fan H."/>
            <person name="Li D."/>
            <person name="Dong L."/>
            <person name="Tao Y."/>
            <person name="Gao C."/>
            <person name="Wu H."/>
            <person name="Li Y."/>
            <person name="Cui Y."/>
            <person name="Guo X."/>
            <person name="Zheng S."/>
            <person name="Wang B."/>
            <person name="Yu K."/>
            <person name="Liang Q."/>
            <person name="Yang W."/>
            <person name="Lou X."/>
            <person name="Chen J."/>
            <person name="Feng M."/>
            <person name="Jian J."/>
            <person name="Zhang X."/>
            <person name="Luo G."/>
            <person name="Jiang Y."/>
            <person name="Liu J."/>
            <person name="Wang Z."/>
            <person name="Sha Y."/>
            <person name="Zhang B."/>
            <person name="Wu H."/>
            <person name="Tang D."/>
            <person name="Shen Q."/>
            <person name="Xue P."/>
            <person name="Zou S."/>
            <person name="Wang X."/>
            <person name="Liu X."/>
            <person name="Wang F."/>
            <person name="Yang Y."/>
            <person name="An X."/>
            <person name="Dong Z."/>
            <person name="Zhang K."/>
            <person name="Zhang X."/>
            <person name="Luo M.C."/>
            <person name="Dvorak J."/>
            <person name="Tong Y."/>
            <person name="Wang J."/>
            <person name="Yang H."/>
            <person name="Li Z."/>
            <person name="Wang D."/>
            <person name="Zhang A."/>
            <person name="Wang J."/>
        </authorList>
    </citation>
    <scope>NUCLEOTIDE SEQUENCE</scope>
    <source>
        <strain evidence="2">cv. G1812</strain>
    </source>
</reference>
<protein>
    <submittedName>
        <fullName evidence="1">Uncharacterized protein</fullName>
    </submittedName>
</protein>
<dbReference type="AlphaFoldDB" id="A0A8R7PMM7"/>
<proteinExistence type="predicted"/>
<accession>A0A8R7PMM7</accession>
<organism evidence="1 2">
    <name type="scientific">Triticum urartu</name>
    <name type="common">Red wild einkorn</name>
    <name type="synonym">Crithodium urartu</name>
    <dbReference type="NCBI Taxonomy" id="4572"/>
    <lineage>
        <taxon>Eukaryota</taxon>
        <taxon>Viridiplantae</taxon>
        <taxon>Streptophyta</taxon>
        <taxon>Embryophyta</taxon>
        <taxon>Tracheophyta</taxon>
        <taxon>Spermatophyta</taxon>
        <taxon>Magnoliopsida</taxon>
        <taxon>Liliopsida</taxon>
        <taxon>Poales</taxon>
        <taxon>Poaceae</taxon>
        <taxon>BOP clade</taxon>
        <taxon>Pooideae</taxon>
        <taxon>Triticodae</taxon>
        <taxon>Triticeae</taxon>
        <taxon>Triticinae</taxon>
        <taxon>Triticum</taxon>
    </lineage>
</organism>
<reference evidence="1" key="2">
    <citation type="submission" date="2018-03" db="EMBL/GenBank/DDBJ databases">
        <title>The Triticum urartu genome reveals the dynamic nature of wheat genome evolution.</title>
        <authorList>
            <person name="Ling H."/>
            <person name="Ma B."/>
            <person name="Shi X."/>
            <person name="Liu H."/>
            <person name="Dong L."/>
            <person name="Sun H."/>
            <person name="Cao Y."/>
            <person name="Gao Q."/>
            <person name="Zheng S."/>
            <person name="Li Y."/>
            <person name="Yu Y."/>
            <person name="Du H."/>
            <person name="Qi M."/>
            <person name="Li Y."/>
            <person name="Yu H."/>
            <person name="Cui Y."/>
            <person name="Wang N."/>
            <person name="Chen C."/>
            <person name="Wu H."/>
            <person name="Zhao Y."/>
            <person name="Zhang J."/>
            <person name="Li Y."/>
            <person name="Zhou W."/>
            <person name="Zhang B."/>
            <person name="Hu W."/>
            <person name="Eijk M."/>
            <person name="Tang J."/>
            <person name="Witsenboer H."/>
            <person name="Zhao S."/>
            <person name="Li Z."/>
            <person name="Zhang A."/>
            <person name="Wang D."/>
            <person name="Liang C."/>
        </authorList>
    </citation>
    <scope>NUCLEOTIDE SEQUENCE [LARGE SCALE GENOMIC DNA]</scope>
    <source>
        <strain evidence="1">cv. G1812</strain>
    </source>
</reference>